<organism evidence="1 2">
    <name type="scientific">Ananas comosus</name>
    <name type="common">Pineapple</name>
    <name type="synonym">Ananas ananas</name>
    <dbReference type="NCBI Taxonomy" id="4615"/>
    <lineage>
        <taxon>Eukaryota</taxon>
        <taxon>Viridiplantae</taxon>
        <taxon>Streptophyta</taxon>
        <taxon>Embryophyta</taxon>
        <taxon>Tracheophyta</taxon>
        <taxon>Spermatophyta</taxon>
        <taxon>Magnoliopsida</taxon>
        <taxon>Liliopsida</taxon>
        <taxon>Poales</taxon>
        <taxon>Bromeliaceae</taxon>
        <taxon>Bromelioideae</taxon>
        <taxon>Ananas</taxon>
    </lineage>
</organism>
<reference evidence="1 2" key="1">
    <citation type="journal article" date="2016" name="DNA Res.">
        <title>The draft genome of MD-2 pineapple using hybrid error correction of long reads.</title>
        <authorList>
            <person name="Redwan R.M."/>
            <person name="Saidin A."/>
            <person name="Kumar S.V."/>
        </authorList>
    </citation>
    <scope>NUCLEOTIDE SEQUENCE [LARGE SCALE GENOMIC DNA]</scope>
    <source>
        <strain evidence="2">cv. MD2</strain>
        <tissue evidence="1">Leaf</tissue>
    </source>
</reference>
<proteinExistence type="predicted"/>
<dbReference type="AlphaFoldDB" id="A0A199UER4"/>
<dbReference type="EMBL" id="LSRQ01008349">
    <property type="protein sequence ID" value="OAY63362.1"/>
    <property type="molecule type" value="Genomic_DNA"/>
</dbReference>
<dbReference type="Proteomes" id="UP000092600">
    <property type="component" value="Unassembled WGS sequence"/>
</dbReference>
<evidence type="ECO:0000313" key="2">
    <source>
        <dbReference type="Proteomes" id="UP000092600"/>
    </source>
</evidence>
<protein>
    <submittedName>
        <fullName evidence="1">Uncharacterized protein</fullName>
    </submittedName>
</protein>
<comment type="caution">
    <text evidence="1">The sequence shown here is derived from an EMBL/GenBank/DDBJ whole genome shotgun (WGS) entry which is preliminary data.</text>
</comment>
<sequence>MARRRELTQKRRSQYIIPEKIAGSSSRTRSMMSPHMWRNTQVVMLY</sequence>
<evidence type="ECO:0000313" key="1">
    <source>
        <dbReference type="EMBL" id="OAY63362.1"/>
    </source>
</evidence>
<accession>A0A199UER4</accession>
<name>A0A199UER4_ANACO</name>
<gene>
    <name evidence="1" type="ORF">ACMD2_20623</name>
</gene>